<dbReference type="Pfam" id="PF01636">
    <property type="entry name" value="APH"/>
    <property type="match status" value="1"/>
</dbReference>
<dbReference type="SUPFAM" id="SSF56112">
    <property type="entry name" value="Protein kinase-like (PK-like)"/>
    <property type="match status" value="1"/>
</dbReference>
<keyword evidence="3" id="KW-1185">Reference proteome</keyword>
<gene>
    <name evidence="2" type="ORF">Ga0074812_11462</name>
</gene>
<dbReference type="InterPro" id="IPR002575">
    <property type="entry name" value="Aminoglycoside_PTrfase"/>
</dbReference>
<protein>
    <submittedName>
        <fullName evidence="2">Phosphotransferase enzyme family protein</fullName>
    </submittedName>
</protein>
<dbReference type="Gene3D" id="3.90.1200.10">
    <property type="match status" value="1"/>
</dbReference>
<dbReference type="AlphaFoldDB" id="A0A0S4QQI7"/>
<name>A0A0S4QQI7_9ACTN</name>
<dbReference type="GO" id="GO:0016740">
    <property type="term" value="F:transferase activity"/>
    <property type="evidence" value="ECO:0007669"/>
    <property type="project" value="UniProtKB-KW"/>
</dbReference>
<organism evidence="2 3">
    <name type="scientific">Parafrankia irregularis</name>
    <dbReference type="NCBI Taxonomy" id="795642"/>
    <lineage>
        <taxon>Bacteria</taxon>
        <taxon>Bacillati</taxon>
        <taxon>Actinomycetota</taxon>
        <taxon>Actinomycetes</taxon>
        <taxon>Frankiales</taxon>
        <taxon>Frankiaceae</taxon>
        <taxon>Parafrankia</taxon>
    </lineage>
</organism>
<accession>A0A0S4QQI7</accession>
<feature type="domain" description="Aminoglycoside phosphotransferase" evidence="1">
    <location>
        <begin position="44"/>
        <end position="271"/>
    </location>
</feature>
<dbReference type="RefSeq" id="WP_091279635.1">
    <property type="nucleotide sequence ID" value="NZ_FAOZ01000014.1"/>
</dbReference>
<evidence type="ECO:0000313" key="2">
    <source>
        <dbReference type="EMBL" id="CUU57715.1"/>
    </source>
</evidence>
<sequence length="322" mass="34898">MQRPERSDGRFTAARSRQALHRVCASVGIDDRDAEPIKLTVNAVYRLPHAAAIVRIATSSAMHHRVEKVVQVAHWLADHGMPAVRLLPGVPAPVRVDDYVATIWCDVGAGDADPRDANPVDAGRGDANPGAVRSAHALATILRRLHALEPPEPPLPSWDPLDDVRRRLDDAEGLAPRDRTFLEGLFSRVEEALGAVRYELPRSVIHGDAHLGNLIRSASGEIVICDFDATCHGPAEWDLVPVALGPLRFGRPPAASAELARAYGFDVTAWDGFPALRAVRELKLVTSVVPMLASRPSAAAQFAVRLDSLRSGADHAVWALYR</sequence>
<evidence type="ECO:0000313" key="3">
    <source>
        <dbReference type="Proteomes" id="UP000198802"/>
    </source>
</evidence>
<reference evidence="3" key="1">
    <citation type="submission" date="2015-11" db="EMBL/GenBank/DDBJ databases">
        <authorList>
            <person name="Varghese N."/>
        </authorList>
    </citation>
    <scope>NUCLEOTIDE SEQUENCE [LARGE SCALE GENOMIC DNA]</scope>
    <source>
        <strain evidence="3">DSM 45899</strain>
    </source>
</reference>
<dbReference type="EMBL" id="FAOZ01000014">
    <property type="protein sequence ID" value="CUU57715.1"/>
    <property type="molecule type" value="Genomic_DNA"/>
</dbReference>
<keyword evidence="2" id="KW-0808">Transferase</keyword>
<evidence type="ECO:0000259" key="1">
    <source>
        <dbReference type="Pfam" id="PF01636"/>
    </source>
</evidence>
<proteinExistence type="predicted"/>
<dbReference type="InterPro" id="IPR011009">
    <property type="entry name" value="Kinase-like_dom_sf"/>
</dbReference>
<dbReference type="Proteomes" id="UP000198802">
    <property type="component" value="Unassembled WGS sequence"/>
</dbReference>